<dbReference type="GeneTree" id="ENSGT00940000154999"/>
<dbReference type="InterPro" id="IPR001314">
    <property type="entry name" value="Peptidase_S1A"/>
</dbReference>
<keyword evidence="2" id="KW-0732">Signal</keyword>
<feature type="domain" description="Peptidase S1" evidence="6">
    <location>
        <begin position="8"/>
        <end position="241"/>
    </location>
</feature>
<dbReference type="SMART" id="SM00020">
    <property type="entry name" value="Tryp_SPc"/>
    <property type="match status" value="1"/>
</dbReference>
<keyword evidence="1" id="KW-0645">Protease</keyword>
<dbReference type="GO" id="GO:0004252">
    <property type="term" value="F:serine-type endopeptidase activity"/>
    <property type="evidence" value="ECO:0007669"/>
    <property type="project" value="InterPro"/>
</dbReference>
<evidence type="ECO:0000256" key="5">
    <source>
        <dbReference type="SAM" id="MobiDB-lite"/>
    </source>
</evidence>
<reference evidence="7" key="1">
    <citation type="submission" date="2025-08" db="UniProtKB">
        <authorList>
            <consortium name="Ensembl"/>
        </authorList>
    </citation>
    <scope>IDENTIFICATION</scope>
</reference>
<evidence type="ECO:0000256" key="3">
    <source>
        <dbReference type="ARBA" id="ARBA00022801"/>
    </source>
</evidence>
<dbReference type="PROSITE" id="PS50240">
    <property type="entry name" value="TRYPSIN_DOM"/>
    <property type="match status" value="1"/>
</dbReference>
<dbReference type="Gene3D" id="2.40.10.10">
    <property type="entry name" value="Trypsin-like serine proteases"/>
    <property type="match status" value="2"/>
</dbReference>
<evidence type="ECO:0000256" key="1">
    <source>
        <dbReference type="ARBA" id="ARBA00022670"/>
    </source>
</evidence>
<name>A0A8C5WEB1_9ANUR</name>
<evidence type="ECO:0000313" key="8">
    <source>
        <dbReference type="Proteomes" id="UP000694569"/>
    </source>
</evidence>
<proteinExistence type="predicted"/>
<dbReference type="CDD" id="cd00190">
    <property type="entry name" value="Tryp_SPc"/>
    <property type="match status" value="1"/>
</dbReference>
<keyword evidence="8" id="KW-1185">Reference proteome</keyword>
<protein>
    <recommendedName>
        <fullName evidence="6">Peptidase S1 domain-containing protein</fullName>
    </recommendedName>
</protein>
<dbReference type="FunFam" id="2.40.10.10:FF:000024">
    <property type="entry name" value="Serine protease 53"/>
    <property type="match status" value="1"/>
</dbReference>
<dbReference type="InterPro" id="IPR001254">
    <property type="entry name" value="Trypsin_dom"/>
</dbReference>
<dbReference type="Pfam" id="PF00089">
    <property type="entry name" value="Trypsin"/>
    <property type="match status" value="1"/>
</dbReference>
<feature type="region of interest" description="Disordered" evidence="5">
    <location>
        <begin position="253"/>
        <end position="284"/>
    </location>
</feature>
<dbReference type="Ensembl" id="ENSLLET00000033177.1">
    <property type="protein sequence ID" value="ENSLLEP00000031956.1"/>
    <property type="gene ID" value="ENSLLEG00000019786.1"/>
</dbReference>
<dbReference type="Proteomes" id="UP000694569">
    <property type="component" value="Unplaced"/>
</dbReference>
<dbReference type="InterPro" id="IPR018114">
    <property type="entry name" value="TRYPSIN_HIS"/>
</dbReference>
<dbReference type="GO" id="GO:0006508">
    <property type="term" value="P:proteolysis"/>
    <property type="evidence" value="ECO:0007669"/>
    <property type="project" value="UniProtKB-KW"/>
</dbReference>
<reference evidence="7" key="2">
    <citation type="submission" date="2025-09" db="UniProtKB">
        <authorList>
            <consortium name="Ensembl"/>
        </authorList>
    </citation>
    <scope>IDENTIFICATION</scope>
</reference>
<dbReference type="PRINTS" id="PR00722">
    <property type="entry name" value="CHYMOTRYPSIN"/>
</dbReference>
<evidence type="ECO:0000259" key="6">
    <source>
        <dbReference type="PROSITE" id="PS50240"/>
    </source>
</evidence>
<evidence type="ECO:0000256" key="4">
    <source>
        <dbReference type="ARBA" id="ARBA00023157"/>
    </source>
</evidence>
<evidence type="ECO:0000313" key="7">
    <source>
        <dbReference type="Ensembl" id="ENSLLEP00000031956.1"/>
    </source>
</evidence>
<dbReference type="PROSITE" id="PS00134">
    <property type="entry name" value="TRYPSIN_HIS"/>
    <property type="match status" value="1"/>
</dbReference>
<evidence type="ECO:0000256" key="2">
    <source>
        <dbReference type="ARBA" id="ARBA00022729"/>
    </source>
</evidence>
<keyword evidence="3" id="KW-0378">Hydrolase</keyword>
<dbReference type="AlphaFoldDB" id="A0A8C5WEB1"/>
<organism evidence="7 8">
    <name type="scientific">Leptobrachium leishanense</name>
    <name type="common">Leishan spiny toad</name>
    <dbReference type="NCBI Taxonomy" id="445787"/>
    <lineage>
        <taxon>Eukaryota</taxon>
        <taxon>Metazoa</taxon>
        <taxon>Chordata</taxon>
        <taxon>Craniata</taxon>
        <taxon>Vertebrata</taxon>
        <taxon>Euteleostomi</taxon>
        <taxon>Amphibia</taxon>
        <taxon>Batrachia</taxon>
        <taxon>Anura</taxon>
        <taxon>Pelobatoidea</taxon>
        <taxon>Megophryidae</taxon>
        <taxon>Leptobrachium</taxon>
    </lineage>
</organism>
<dbReference type="PANTHER" id="PTHR24253">
    <property type="entry name" value="TRANSMEMBRANE PROTEASE SERINE"/>
    <property type="match status" value="1"/>
</dbReference>
<keyword evidence="4" id="KW-1015">Disulfide bond</keyword>
<accession>A0A8C5WEB1</accession>
<dbReference type="InterPro" id="IPR043504">
    <property type="entry name" value="Peptidase_S1_PA_chymotrypsin"/>
</dbReference>
<dbReference type="InterPro" id="IPR009003">
    <property type="entry name" value="Peptidase_S1_PA"/>
</dbReference>
<sequence>MGVMKVRVVGGSDAVHGEWPWQALVQFEDRFTCGGSLINEQWVLSAAHCVKPPSQYAIALGMLQTSGSNPHSIVLKVDDIMSHPAYTKTGSKGDIALMRLSSPVTYTDYIRPICLPSSSVSFPCGLQCWVTGWGTLSSPNILQKMKVPLIDHRRCDEMYHVGSATSTNVTIVKEEEICAGYKEDGNGYCQGDSGGPLVCKVNGTWFQAGIVSRGDRCASPYHPGVYTLVPAYESWIKKYVSDITFSNVTKIPSPSPACEDVDLSPGKDMGMQTGDDLQRGWDTT</sequence>
<dbReference type="SUPFAM" id="SSF50494">
    <property type="entry name" value="Trypsin-like serine proteases"/>
    <property type="match status" value="1"/>
</dbReference>
<dbReference type="PANTHER" id="PTHR24253:SF153">
    <property type="entry name" value="SERINE PROTEASE HEPSIN"/>
    <property type="match status" value="1"/>
</dbReference>